<organism evidence="5">
    <name type="scientific">Riboviria sp</name>
    <dbReference type="NCBI Taxonomy" id="2585031"/>
    <lineage>
        <taxon>Viruses</taxon>
        <taxon>Riboviria</taxon>
    </lineage>
</organism>
<dbReference type="InterPro" id="IPR004005">
    <property type="entry name" value="Calicivirus_coat"/>
</dbReference>
<evidence type="ECO:0000256" key="2">
    <source>
        <dbReference type="ARBA" id="ARBA00022844"/>
    </source>
</evidence>
<evidence type="ECO:0000313" key="5">
    <source>
        <dbReference type="EMBL" id="QKN88918.1"/>
    </source>
</evidence>
<evidence type="ECO:0000256" key="1">
    <source>
        <dbReference type="ARBA" id="ARBA00004328"/>
    </source>
</evidence>
<protein>
    <recommendedName>
        <fullName evidence="4">Calicivirus coat protein domain-containing protein</fullName>
    </recommendedName>
</protein>
<dbReference type="EMBL" id="MT138202">
    <property type="protein sequence ID" value="QKN88918.1"/>
    <property type="molecule type" value="Genomic_RNA"/>
</dbReference>
<feature type="compositionally biased region" description="Polar residues" evidence="3">
    <location>
        <begin position="962"/>
        <end position="973"/>
    </location>
</feature>
<proteinExistence type="predicted"/>
<keyword evidence="2" id="KW-0946">Virion</keyword>
<dbReference type="GO" id="GO:0044423">
    <property type="term" value="C:virion component"/>
    <property type="evidence" value="ECO:0007669"/>
    <property type="project" value="UniProtKB-KW"/>
</dbReference>
<evidence type="ECO:0000259" key="4">
    <source>
        <dbReference type="Pfam" id="PF00915"/>
    </source>
</evidence>
<feature type="domain" description="Calicivirus coat protein" evidence="4">
    <location>
        <begin position="384"/>
        <end position="532"/>
    </location>
</feature>
<name>A0A6M9Z8S4_9VIRU</name>
<sequence length="1007" mass="111037">MSISSSDGSGSQSPGSPISLVHEAVQQRHGRYAARHYPIREEYRECADSNRWGCDLSTPSAVAHGEGATKRAAKNSAFKSLYHLISDSPSLLDVSPPCSCIQKPNFARYASGVGIYHELYREGSYNPDADDRLPPSSMSGESFAPHFEAYSPPSNLSKGYMFQSLSEQISLANKVSKSINRAVYVYVLNSTPENLVYRYIRVQGDLIRCQEDNSVSPGRLYVLSRTSQSECWSVDQRIAIMMTYLVFPGTYVSSDGCKITLGVDNPDADEVGDSIVPVYDPSMDGPIVPNSGPPETPIEPVAQVGVQDNPGTLTVPHLPNPQPTAVTPAMAIQDPSLVSALEPLLPHDLLNPIGPPNMLGVGGVTFDIKDLIYSQYLDCDVQYQYTDDTPQGQIIFQIPYDPTSQYVNPYIRQWLSMHPRYTGALNFRFTVVGNTTFSGLIGFAWYPRTINATVVKISEMMKYSYTTMGINEPSNRIFTLFDARQTAFWRDTSDDPSMNPRPVLVAFIYMTAVSPLKEGITIRIRVASKLSDGSDGPAFVAAEPTIPSSTPGVGVPAPTGINLNYNDILTGMPFIPVFARPIILTNPLYLAVDGRVYKPYMNVTETGDYILDTALSWVAQPSSTQQGFITGAWSLYESQGLYNQGIYIMDCSKAQSLLAASDTDPSFIPVLASDFYNQYSQYEEGAGKFKDTYGVLNAVSAFTKVYQIVQYLSPASFGTGNAWYIVDSKTKTSITFTGMNFYCLYTDAGPVFFASLQWKPFIQNTSPIVGYASKSPFHSSLFDITQISSITPNTLWTPETMPAGWRNVSITADLPFVVSQGAPGVNATFQSYNHPSIQSIFHQLAINALPTQVLQLTLADLDSGNDLCYVRYYQDRLAAVINFGPDADNSVPDYMTMVRPTTRAYISHVDIVERSNTFPISSINNFASNSVKGTLTFNFNRRLRESKPYNPQPDFPIKANSDKATQTPSQNFPERSRKVGLAGPLQESEINKFRDQYNKSTPANRKP</sequence>
<comment type="subcellular location">
    <subcellularLocation>
        <location evidence="1">Virion</location>
    </subcellularLocation>
</comment>
<evidence type="ECO:0000256" key="3">
    <source>
        <dbReference type="SAM" id="MobiDB-lite"/>
    </source>
</evidence>
<feature type="region of interest" description="Disordered" evidence="3">
    <location>
        <begin position="945"/>
        <end position="1007"/>
    </location>
</feature>
<reference evidence="5" key="1">
    <citation type="submission" date="2020-01" db="EMBL/GenBank/DDBJ databases">
        <title>Viral genomes from wild and zoo birds in China.</title>
        <authorList>
            <person name="Lu J."/>
            <person name="Shan T."/>
            <person name="Yang S."/>
            <person name="Zhang W."/>
        </authorList>
    </citation>
    <scope>NUCLEOTIDE SEQUENCE</scope>
    <source>
        <strain evidence="5">Rob180rna1</strain>
    </source>
</reference>
<dbReference type="Pfam" id="PF00915">
    <property type="entry name" value="Calici_coat"/>
    <property type="match status" value="1"/>
</dbReference>
<dbReference type="Gene3D" id="2.60.120.20">
    <property type="match status" value="1"/>
</dbReference>
<feature type="compositionally biased region" description="Polar residues" evidence="3">
    <location>
        <begin position="998"/>
        <end position="1007"/>
    </location>
</feature>
<dbReference type="SUPFAM" id="SSF88633">
    <property type="entry name" value="Positive stranded ssRNA viruses"/>
    <property type="match status" value="1"/>
</dbReference>
<dbReference type="InterPro" id="IPR029053">
    <property type="entry name" value="Viral_coat"/>
</dbReference>
<accession>A0A6M9Z8S4</accession>